<dbReference type="Gene3D" id="3.30.2320.30">
    <property type="entry name" value="ATP synthase, E subunit, C-terminal"/>
    <property type="match status" value="1"/>
</dbReference>
<dbReference type="HAMAP" id="MF_00311">
    <property type="entry name" value="ATP_synth_E_arch"/>
    <property type="match status" value="1"/>
</dbReference>
<reference evidence="4" key="1">
    <citation type="submission" date="2024-02" db="EMBL/GenBank/DDBJ databases">
        <authorList>
            <consortium name="ELIXIR-Norway"/>
            <consortium name="Elixir Norway"/>
        </authorList>
    </citation>
    <scope>NUCLEOTIDE SEQUENCE</scope>
</reference>
<protein>
    <recommendedName>
        <fullName evidence="6">Vacuolar ATP synthase subunit E</fullName>
    </recommendedName>
</protein>
<dbReference type="Gene3D" id="6.10.250.1620">
    <property type="match status" value="1"/>
</dbReference>
<keyword evidence="2" id="KW-0813">Transport</keyword>
<evidence type="ECO:0008006" key="6">
    <source>
        <dbReference type="Google" id="ProtNLM"/>
    </source>
</evidence>
<dbReference type="InterPro" id="IPR038495">
    <property type="entry name" value="ATPase_E_C"/>
</dbReference>
<accession>A0ABP0URM2</accession>
<evidence type="ECO:0000313" key="4">
    <source>
        <dbReference type="EMBL" id="CAK9228132.1"/>
    </source>
</evidence>
<evidence type="ECO:0000256" key="3">
    <source>
        <dbReference type="ARBA" id="ARBA00023065"/>
    </source>
</evidence>
<dbReference type="Pfam" id="PF01991">
    <property type="entry name" value="vATP-synt_E"/>
    <property type="match status" value="1"/>
</dbReference>
<dbReference type="PANTHER" id="PTHR45715">
    <property type="entry name" value="ATPASE H+-TRANSPORTING V1 SUBUNIT E1A-RELATED"/>
    <property type="match status" value="1"/>
</dbReference>
<gene>
    <name evidence="4" type="ORF">CSSPTR1EN2_LOCUS18810</name>
</gene>
<sequence length="234" mass="26799">MDEMEVKKQVQQMVHFIRQEAEEKANEISISAEEEFNIQKLQLVEVEKKNIREEYGKKERIVDVQKKIELSKLMNVARLKVLQAQDDLVQGMKDAAERQLMNVSLQPNAYVKLLDALIIQGFFRLNEPSVQIRCRKEDLSMVNEAMKLAIASITTLNVFGVTPIMDLDKKNFLPNPPQVGFYGYTCYGGVVMASKDGCIVLDNTLDARLEIVFKHLHPEIRKRLFPPTTTMATK</sequence>
<evidence type="ECO:0000256" key="2">
    <source>
        <dbReference type="ARBA" id="ARBA00022448"/>
    </source>
</evidence>
<dbReference type="EMBL" id="OZ019898">
    <property type="protein sequence ID" value="CAK9228132.1"/>
    <property type="molecule type" value="Genomic_DNA"/>
</dbReference>
<dbReference type="SUPFAM" id="SSF160527">
    <property type="entry name" value="V-type ATPase subunit E-like"/>
    <property type="match status" value="1"/>
</dbReference>
<keyword evidence="3" id="KW-0406">Ion transport</keyword>
<evidence type="ECO:0000256" key="1">
    <source>
        <dbReference type="ARBA" id="ARBA00005901"/>
    </source>
</evidence>
<organism evidence="4 5">
    <name type="scientific">Sphagnum troendelagicum</name>
    <dbReference type="NCBI Taxonomy" id="128251"/>
    <lineage>
        <taxon>Eukaryota</taxon>
        <taxon>Viridiplantae</taxon>
        <taxon>Streptophyta</taxon>
        <taxon>Embryophyta</taxon>
        <taxon>Bryophyta</taxon>
        <taxon>Sphagnophytina</taxon>
        <taxon>Sphagnopsida</taxon>
        <taxon>Sphagnales</taxon>
        <taxon>Sphagnaceae</taxon>
        <taxon>Sphagnum</taxon>
    </lineage>
</organism>
<keyword evidence="5" id="KW-1185">Reference proteome</keyword>
<dbReference type="InterPro" id="IPR002842">
    <property type="entry name" value="ATPase_V1_Esu"/>
</dbReference>
<comment type="similarity">
    <text evidence="1">Belongs to the V-ATPase E subunit family.</text>
</comment>
<proteinExistence type="inferred from homology"/>
<name>A0ABP0URM2_9BRYO</name>
<evidence type="ECO:0000313" key="5">
    <source>
        <dbReference type="Proteomes" id="UP001497512"/>
    </source>
</evidence>
<dbReference type="Proteomes" id="UP001497512">
    <property type="component" value="Chromosome 6"/>
</dbReference>